<sequence length="562" mass="64592">MRKLIALCLLVAFTFVSGCSTKQPTGIDSPLVSPEVTPAETPAEADTGSETLLSSPSIKEDPYKIELKINDLIRTNVADVHHFYDMYLKDGTDSVPYTKIKRFPDKEAADVYMRNYYFVEVGLLYPDDNETVAWNTYLVNEDFTQVLAWDAYGELIEAWRAHDIILSFGNYYIAKSNLNGEETQGLYRNGINVESEIYEYIETDNKLYVYGFTGYTIVDLNKDTVKQLVLWIQAPVIMYSRYIPSYAKIDRFEYFSDEEYKILAGFKTHSDSHKPTQTFGYVSTYGPLPTAQNCSQHPVRIVQAIAGANHSAVFMGEGSVIGRGEVIPTTTNTLEKAAIVNNYSSSSSSTMEEEEISTESFIYGLLHMNCTGVYSFVDRYWISDADYIPDLRIKRFPDKNAADVYLRDYYLVELGLRYPDDNDFIVWNTYLVKDDFTQVLIWNDNGQFTEAWRQNETINTFEHYNIAKSTLEGKETLGLNRSLLDIESDIYSYLEKDSKLYVYGRSGYTIVDINKDTIKQLVLWDNAPVLMYIGYFPNYTRVAKFEDFTDEEQRILNHLKNQ</sequence>
<protein>
    <recommendedName>
        <fullName evidence="5">Lipoprotein</fullName>
    </recommendedName>
</protein>
<dbReference type="RefSeq" id="WP_149678987.1">
    <property type="nucleotide sequence ID" value="NZ_FQZP01000032.1"/>
</dbReference>
<accession>A0A1M6HG55</accession>
<keyword evidence="2" id="KW-0732">Signal</keyword>
<evidence type="ECO:0000256" key="2">
    <source>
        <dbReference type="SAM" id="SignalP"/>
    </source>
</evidence>
<dbReference type="EMBL" id="FQZP01000032">
    <property type="protein sequence ID" value="SHJ21181.1"/>
    <property type="molecule type" value="Genomic_DNA"/>
</dbReference>
<organism evidence="3 4">
    <name type="scientific">Thermoclostridium caenicola</name>
    <dbReference type="NCBI Taxonomy" id="659425"/>
    <lineage>
        <taxon>Bacteria</taxon>
        <taxon>Bacillati</taxon>
        <taxon>Bacillota</taxon>
        <taxon>Clostridia</taxon>
        <taxon>Eubacteriales</taxon>
        <taxon>Oscillospiraceae</taxon>
        <taxon>Thermoclostridium</taxon>
    </lineage>
</organism>
<feature type="signal peptide" evidence="2">
    <location>
        <begin position="1"/>
        <end position="18"/>
    </location>
</feature>
<gene>
    <name evidence="3" type="ORF">SAMN05444373_103214</name>
</gene>
<dbReference type="AlphaFoldDB" id="A0A1M6HG55"/>
<evidence type="ECO:0008006" key="5">
    <source>
        <dbReference type="Google" id="ProtNLM"/>
    </source>
</evidence>
<keyword evidence="4" id="KW-1185">Reference proteome</keyword>
<evidence type="ECO:0000313" key="3">
    <source>
        <dbReference type="EMBL" id="SHJ21181.1"/>
    </source>
</evidence>
<feature type="region of interest" description="Disordered" evidence="1">
    <location>
        <begin position="25"/>
        <end position="56"/>
    </location>
</feature>
<dbReference type="OrthoDB" id="1908973at2"/>
<reference evidence="3 4" key="1">
    <citation type="submission" date="2016-11" db="EMBL/GenBank/DDBJ databases">
        <authorList>
            <person name="Varghese N."/>
            <person name="Submissions S."/>
        </authorList>
    </citation>
    <scope>NUCLEOTIDE SEQUENCE [LARGE SCALE GENOMIC DNA]</scope>
    <source>
        <strain evidence="3 4">DSM 19027</strain>
    </source>
</reference>
<dbReference type="Proteomes" id="UP000324781">
    <property type="component" value="Unassembled WGS sequence"/>
</dbReference>
<evidence type="ECO:0000256" key="1">
    <source>
        <dbReference type="SAM" id="MobiDB-lite"/>
    </source>
</evidence>
<feature type="chain" id="PRO_5038426530" description="Lipoprotein" evidence="2">
    <location>
        <begin position="19"/>
        <end position="562"/>
    </location>
</feature>
<evidence type="ECO:0000313" key="4">
    <source>
        <dbReference type="Proteomes" id="UP000324781"/>
    </source>
</evidence>
<name>A0A1M6HG55_9FIRM</name>
<dbReference type="PROSITE" id="PS51257">
    <property type="entry name" value="PROKAR_LIPOPROTEIN"/>
    <property type="match status" value="1"/>
</dbReference>
<proteinExistence type="predicted"/>